<reference evidence="9 10" key="1">
    <citation type="submission" date="2019-06" db="EMBL/GenBank/DDBJ databases">
        <title>New taxonomy in bacterial strain CC-CFT640, isolated from vineyard.</title>
        <authorList>
            <person name="Lin S.-Y."/>
            <person name="Tsai C.-F."/>
            <person name="Young C.-C."/>
        </authorList>
    </citation>
    <scope>NUCLEOTIDE SEQUENCE [LARGE SCALE GENOMIC DNA]</scope>
    <source>
        <strain evidence="9 10">CC-CFT640</strain>
    </source>
</reference>
<dbReference type="PANTHER" id="PTHR11552:SF147">
    <property type="entry name" value="CHOLINE DEHYDROGENASE, MITOCHONDRIAL"/>
    <property type="match status" value="1"/>
</dbReference>
<dbReference type="PROSITE" id="PS00623">
    <property type="entry name" value="GMC_OXRED_1"/>
    <property type="match status" value="1"/>
</dbReference>
<dbReference type="SUPFAM" id="SSF51905">
    <property type="entry name" value="FAD/NAD(P)-binding domain"/>
    <property type="match status" value="1"/>
</dbReference>
<evidence type="ECO:0000259" key="8">
    <source>
        <dbReference type="PROSITE" id="PS00624"/>
    </source>
</evidence>
<keyword evidence="10" id="KW-1185">Reference proteome</keyword>
<protein>
    <submittedName>
        <fullName evidence="9">Choline dehydrogenase</fullName>
        <ecNumber evidence="9">1.1.99.1</ecNumber>
    </submittedName>
</protein>
<dbReference type="EC" id="1.1.99.1" evidence="9"/>
<dbReference type="Pfam" id="PF05199">
    <property type="entry name" value="GMC_oxred_C"/>
    <property type="match status" value="1"/>
</dbReference>
<dbReference type="AlphaFoldDB" id="A0A5C8PGY9"/>
<evidence type="ECO:0000256" key="1">
    <source>
        <dbReference type="ARBA" id="ARBA00001974"/>
    </source>
</evidence>
<evidence type="ECO:0000256" key="4">
    <source>
        <dbReference type="ARBA" id="ARBA00022827"/>
    </source>
</evidence>
<dbReference type="EMBL" id="VDUZ01000030">
    <property type="protein sequence ID" value="TXL72781.1"/>
    <property type="molecule type" value="Genomic_DNA"/>
</dbReference>
<accession>A0A5C8PGY9</accession>
<dbReference type="Gene3D" id="3.50.50.60">
    <property type="entry name" value="FAD/NAD(P)-binding domain"/>
    <property type="match status" value="1"/>
</dbReference>
<dbReference type="PROSITE" id="PS00624">
    <property type="entry name" value="GMC_OXRED_2"/>
    <property type="match status" value="1"/>
</dbReference>
<dbReference type="Gene3D" id="3.30.560.10">
    <property type="entry name" value="Glucose Oxidase, domain 3"/>
    <property type="match status" value="1"/>
</dbReference>
<keyword evidence="9" id="KW-0560">Oxidoreductase</keyword>
<dbReference type="InterPro" id="IPR036188">
    <property type="entry name" value="FAD/NAD-bd_sf"/>
</dbReference>
<dbReference type="PIRSF" id="PIRSF000137">
    <property type="entry name" value="Alcohol_oxidase"/>
    <property type="match status" value="1"/>
</dbReference>
<evidence type="ECO:0000259" key="7">
    <source>
        <dbReference type="PROSITE" id="PS00623"/>
    </source>
</evidence>
<evidence type="ECO:0000313" key="10">
    <source>
        <dbReference type="Proteomes" id="UP000321638"/>
    </source>
</evidence>
<dbReference type="GO" id="GO:0008812">
    <property type="term" value="F:choline dehydrogenase activity"/>
    <property type="evidence" value="ECO:0007669"/>
    <property type="project" value="UniProtKB-EC"/>
</dbReference>
<comment type="cofactor">
    <cofactor evidence="1 5">
        <name>FAD</name>
        <dbReference type="ChEBI" id="CHEBI:57692"/>
    </cofactor>
</comment>
<keyword evidence="3 6" id="KW-0285">Flavoprotein</keyword>
<dbReference type="SUPFAM" id="SSF54373">
    <property type="entry name" value="FAD-linked reductases, C-terminal domain"/>
    <property type="match status" value="1"/>
</dbReference>
<dbReference type="PANTHER" id="PTHR11552">
    <property type="entry name" value="GLUCOSE-METHANOL-CHOLINE GMC OXIDOREDUCTASE"/>
    <property type="match status" value="1"/>
</dbReference>
<evidence type="ECO:0000256" key="3">
    <source>
        <dbReference type="ARBA" id="ARBA00022630"/>
    </source>
</evidence>
<feature type="binding site" evidence="5">
    <location>
        <position position="561"/>
    </location>
    <ligand>
        <name>FAD</name>
        <dbReference type="ChEBI" id="CHEBI:57692"/>
    </ligand>
</feature>
<feature type="domain" description="Glucose-methanol-choline oxidoreductase N-terminal" evidence="8">
    <location>
        <begin position="312"/>
        <end position="326"/>
    </location>
</feature>
<gene>
    <name evidence="9" type="ORF">FHP25_23710</name>
</gene>
<name>A0A5C8PGY9_9HYPH</name>
<comment type="caution">
    <text evidence="9">The sequence shown here is derived from an EMBL/GenBank/DDBJ whole genome shotgun (WGS) entry which is preliminary data.</text>
</comment>
<dbReference type="OrthoDB" id="9785276at2"/>
<dbReference type="InterPro" id="IPR012132">
    <property type="entry name" value="GMC_OxRdtase"/>
</dbReference>
<comment type="similarity">
    <text evidence="2 6">Belongs to the GMC oxidoreductase family.</text>
</comment>
<feature type="domain" description="Glucose-methanol-choline oxidoreductase N-terminal" evidence="7">
    <location>
        <begin position="140"/>
        <end position="163"/>
    </location>
</feature>
<evidence type="ECO:0000256" key="5">
    <source>
        <dbReference type="PIRSR" id="PIRSR000137-2"/>
    </source>
</evidence>
<keyword evidence="4 5" id="KW-0274">FAD</keyword>
<dbReference type="InterPro" id="IPR000172">
    <property type="entry name" value="GMC_OxRdtase_N"/>
</dbReference>
<dbReference type="InterPro" id="IPR007867">
    <property type="entry name" value="GMC_OxRtase_C"/>
</dbReference>
<evidence type="ECO:0000313" key="9">
    <source>
        <dbReference type="EMBL" id="TXL72781.1"/>
    </source>
</evidence>
<dbReference type="GO" id="GO:0050660">
    <property type="term" value="F:flavin adenine dinucleotide binding"/>
    <property type="evidence" value="ECO:0007669"/>
    <property type="project" value="InterPro"/>
</dbReference>
<evidence type="ECO:0000256" key="6">
    <source>
        <dbReference type="RuleBase" id="RU003968"/>
    </source>
</evidence>
<dbReference type="Proteomes" id="UP000321638">
    <property type="component" value="Unassembled WGS sequence"/>
</dbReference>
<proteinExistence type="inferred from homology"/>
<organism evidence="9 10">
    <name type="scientific">Vineibacter terrae</name>
    <dbReference type="NCBI Taxonomy" id="2586908"/>
    <lineage>
        <taxon>Bacteria</taxon>
        <taxon>Pseudomonadati</taxon>
        <taxon>Pseudomonadota</taxon>
        <taxon>Alphaproteobacteria</taxon>
        <taxon>Hyphomicrobiales</taxon>
        <taxon>Vineibacter</taxon>
    </lineage>
</organism>
<evidence type="ECO:0000256" key="2">
    <source>
        <dbReference type="ARBA" id="ARBA00010790"/>
    </source>
</evidence>
<dbReference type="NCBIfam" id="NF002550">
    <property type="entry name" value="PRK02106.1"/>
    <property type="match status" value="1"/>
</dbReference>
<sequence>MPIVQSGGTFISERRKLRCCRSSRRHAICAGQRARRGARAGLVSRSGQAGRPCTREDGVAESYDYIVVGAGSAGCAVAARLSEDARLKVLLLEAGPVDNHLWIHIPIGYARTFLDEKVNWKYETDAESHLDNRKVYWPRGKTLGGSSSINGLIYIRGIPSDFDYWRQLGNTGWGFDDVLPYFKKAESNVRGDDALHGGKGPLGVDDMRWRNALSEAYVEAAVQAGYPRNNDFNGSRQEGVGYYQLTTRGGRRCSSARAYLQPARGRANLRIVTGALTERVVIEDGRATGVRYRVGDRVETATAGREVILCGGAINSPQLLMLSGVGPAEHLAENGIEVKRHLPGVGENLHDHYQCRQLYRCAKPGTMNEVVGSTFGKMRMGLDYALGRRGLLTVGAGLVGVFLRTRPELEDPDIQLHFIPFSTDKMGTTLHDFPGFTVTMNQSRPQSRGRLRLRSADARQHPSMVANYLADESDRRTAIAGLKAVRHIAQQPALKEWIADELLPGGQVQSDAQWLEFLKGNGGSIYHPVGTCKMGTDNDKMAVVDERLRVRGIEGLRIADGSVMPQVVSGNTNAACIMIGEKCADMIRAASA</sequence>
<dbReference type="Pfam" id="PF00732">
    <property type="entry name" value="GMC_oxred_N"/>
    <property type="match status" value="1"/>
</dbReference>